<feature type="region of interest" description="Disordered" evidence="1">
    <location>
        <begin position="1"/>
        <end position="42"/>
    </location>
</feature>
<feature type="compositionally biased region" description="Polar residues" evidence="1">
    <location>
        <begin position="20"/>
        <end position="34"/>
    </location>
</feature>
<gene>
    <name evidence="2" type="ORF">MuYL_3947</name>
</gene>
<sequence length="42" mass="4692">MIRRNKWNKRNKNKPAATDTIPNPSPTLFAQQRGSPGEDQAG</sequence>
<dbReference type="KEGG" id="muc:MuYL_3947"/>
<accession>A0A223P143</accession>
<dbReference type="AlphaFoldDB" id="A0A223P143"/>
<feature type="compositionally biased region" description="Basic residues" evidence="1">
    <location>
        <begin position="1"/>
        <end position="13"/>
    </location>
</feature>
<evidence type="ECO:0000313" key="2">
    <source>
        <dbReference type="EMBL" id="ASU35832.1"/>
    </source>
</evidence>
<reference evidence="2 3" key="1">
    <citation type="submission" date="2017-08" db="EMBL/GenBank/DDBJ databases">
        <title>Complete genome sequence of Mucilaginibacter sp. strain BJC16-A31.</title>
        <authorList>
            <consortium name="Henan University of Science and Technology"/>
            <person name="You X."/>
        </authorList>
    </citation>
    <scope>NUCLEOTIDE SEQUENCE [LARGE SCALE GENOMIC DNA]</scope>
    <source>
        <strain evidence="2 3">BJC16-A31</strain>
    </source>
</reference>
<dbReference type="EMBL" id="CP022743">
    <property type="protein sequence ID" value="ASU35832.1"/>
    <property type="molecule type" value="Genomic_DNA"/>
</dbReference>
<dbReference type="Proteomes" id="UP000215002">
    <property type="component" value="Chromosome"/>
</dbReference>
<evidence type="ECO:0000256" key="1">
    <source>
        <dbReference type="SAM" id="MobiDB-lite"/>
    </source>
</evidence>
<proteinExistence type="predicted"/>
<protein>
    <submittedName>
        <fullName evidence="2">Uncharacterized protein</fullName>
    </submittedName>
</protein>
<organism evidence="2 3">
    <name type="scientific">Mucilaginibacter xinganensis</name>
    <dbReference type="NCBI Taxonomy" id="1234841"/>
    <lineage>
        <taxon>Bacteria</taxon>
        <taxon>Pseudomonadati</taxon>
        <taxon>Bacteroidota</taxon>
        <taxon>Sphingobacteriia</taxon>
        <taxon>Sphingobacteriales</taxon>
        <taxon>Sphingobacteriaceae</taxon>
        <taxon>Mucilaginibacter</taxon>
    </lineage>
</organism>
<name>A0A223P143_9SPHI</name>
<evidence type="ECO:0000313" key="3">
    <source>
        <dbReference type="Proteomes" id="UP000215002"/>
    </source>
</evidence>
<keyword evidence="3" id="KW-1185">Reference proteome</keyword>